<gene>
    <name evidence="5" type="ORF">FXV77_00840</name>
</gene>
<dbReference type="Gene3D" id="2.115.10.20">
    <property type="entry name" value="Glycosyl hydrolase domain, family 43"/>
    <property type="match status" value="1"/>
</dbReference>
<evidence type="ECO:0000256" key="4">
    <source>
        <dbReference type="RuleBase" id="RU361187"/>
    </source>
</evidence>
<keyword evidence="3 4" id="KW-0326">Glycosidase</keyword>
<dbReference type="SUPFAM" id="SSF75005">
    <property type="entry name" value="Arabinanase/levansucrase/invertase"/>
    <property type="match status" value="1"/>
</dbReference>
<evidence type="ECO:0000313" key="6">
    <source>
        <dbReference type="Proteomes" id="UP000322362"/>
    </source>
</evidence>
<evidence type="ECO:0000256" key="1">
    <source>
        <dbReference type="ARBA" id="ARBA00009865"/>
    </source>
</evidence>
<keyword evidence="6" id="KW-1185">Reference proteome</keyword>
<dbReference type="InterPro" id="IPR051795">
    <property type="entry name" value="Glycosyl_Hydrlase_43"/>
</dbReference>
<dbReference type="CDD" id="cd08986">
    <property type="entry name" value="GH43-like"/>
    <property type="match status" value="1"/>
</dbReference>
<dbReference type="EMBL" id="VTAV01000001">
    <property type="protein sequence ID" value="TYR37866.1"/>
    <property type="molecule type" value="Genomic_DNA"/>
</dbReference>
<accession>A0A5D4HAN9</accession>
<proteinExistence type="inferred from homology"/>
<dbReference type="Pfam" id="PF04616">
    <property type="entry name" value="Glyco_hydro_43"/>
    <property type="match status" value="1"/>
</dbReference>
<dbReference type="PANTHER" id="PTHR42812">
    <property type="entry name" value="BETA-XYLOSIDASE"/>
    <property type="match status" value="1"/>
</dbReference>
<protein>
    <submittedName>
        <fullName evidence="5">Family 43 glycosylhydrolase</fullName>
    </submittedName>
</protein>
<dbReference type="InterPro" id="IPR006710">
    <property type="entry name" value="Glyco_hydro_43"/>
</dbReference>
<comment type="caution">
    <text evidence="5">The sequence shown here is derived from an EMBL/GenBank/DDBJ whole genome shotgun (WGS) entry which is preliminary data.</text>
</comment>
<dbReference type="AlphaFoldDB" id="A0A5D4HAN9"/>
<evidence type="ECO:0000256" key="2">
    <source>
        <dbReference type="ARBA" id="ARBA00022801"/>
    </source>
</evidence>
<comment type="similarity">
    <text evidence="1 4">Belongs to the glycosyl hydrolase 43 family.</text>
</comment>
<dbReference type="GO" id="GO:0004553">
    <property type="term" value="F:hydrolase activity, hydrolyzing O-glycosyl compounds"/>
    <property type="evidence" value="ECO:0007669"/>
    <property type="project" value="InterPro"/>
</dbReference>
<evidence type="ECO:0000256" key="3">
    <source>
        <dbReference type="ARBA" id="ARBA00023295"/>
    </source>
</evidence>
<reference evidence="5 6" key="1">
    <citation type="submission" date="2019-08" db="EMBL/GenBank/DDBJ databases">
        <title>Phlebobacter frassis gen. nov. sp. nov., a new member of family Sphingobacteriaceae isolated from sand fly rearing media.</title>
        <authorList>
            <person name="Kakumanu M.L."/>
            <person name="Marayati B.F."/>
            <person name="Wada-Katsumata A."/>
            <person name="Wasserberg G."/>
            <person name="Schal C."/>
            <person name="Apperson C.S."/>
            <person name="Ponnusamy L."/>
        </authorList>
    </citation>
    <scope>NUCLEOTIDE SEQUENCE [LARGE SCALE GENOMIC DNA]</scope>
    <source>
        <strain evidence="5 6">SSI9</strain>
    </source>
</reference>
<organism evidence="5 6">
    <name type="scientific">Sphingobacterium phlebotomi</name>
    <dbReference type="NCBI Taxonomy" id="2605433"/>
    <lineage>
        <taxon>Bacteria</taxon>
        <taxon>Pseudomonadati</taxon>
        <taxon>Bacteroidota</taxon>
        <taxon>Sphingobacteriia</taxon>
        <taxon>Sphingobacteriales</taxon>
        <taxon>Sphingobacteriaceae</taxon>
        <taxon>Sphingobacterium</taxon>
    </lineage>
</organism>
<dbReference type="Proteomes" id="UP000322362">
    <property type="component" value="Unassembled WGS sequence"/>
</dbReference>
<sequence>MFTTVSCGIMRDRSVSKQVFSDPIAPIGDSSLTIPPDVRPILDVWMRDTYVTYGPDGYYYLTGTTATPGRVFIGQIHCWDYNDGLYLWRSSDLKNWESRGLIWSFDKDAAPWQKKGTPVKPGEQSPNGDPLDSLYRAVWAPELHYIKSQKKWLLTACLNGNNGSFVLESSSGKPEGPYKNIKGNETKAIFDNIDLSIFEDTDGEVYLIGHNHYIARMKKDLSDIAEPFSALKETPYESEPYIEGVWLDKYEGKYQLLQTVWSVSHADSTYSYIRNDYKNDKLYSYDVVVAESDYIYGPYGPRYPAILQGGHNNLFKDENNNWWSTTFFNPRGVMGTRFPVTCRPAIVPLKWEKDKLMPDIKTANDFYSTLDIK</sequence>
<keyword evidence="2 4" id="KW-0378">Hydrolase</keyword>
<name>A0A5D4HAN9_9SPHI</name>
<dbReference type="GO" id="GO:0005975">
    <property type="term" value="P:carbohydrate metabolic process"/>
    <property type="evidence" value="ECO:0007669"/>
    <property type="project" value="InterPro"/>
</dbReference>
<evidence type="ECO:0000313" key="5">
    <source>
        <dbReference type="EMBL" id="TYR37866.1"/>
    </source>
</evidence>
<dbReference type="InterPro" id="IPR023296">
    <property type="entry name" value="Glyco_hydro_beta-prop_sf"/>
</dbReference>
<dbReference type="PANTHER" id="PTHR42812:SF14">
    <property type="entry name" value="SECRETED PROTEIN"/>
    <property type="match status" value="1"/>
</dbReference>